<dbReference type="AlphaFoldDB" id="A0A644WQS8"/>
<dbReference type="EMBL" id="VSSQ01001191">
    <property type="protein sequence ID" value="MPM06049.1"/>
    <property type="molecule type" value="Genomic_DNA"/>
</dbReference>
<gene>
    <name evidence="1" type="ORF">SDC9_52344</name>
</gene>
<evidence type="ECO:0000313" key="1">
    <source>
        <dbReference type="EMBL" id="MPM06049.1"/>
    </source>
</evidence>
<comment type="caution">
    <text evidence="1">The sequence shown here is derived from an EMBL/GenBank/DDBJ whole genome shotgun (WGS) entry which is preliminary data.</text>
</comment>
<accession>A0A644WQS8</accession>
<name>A0A644WQS8_9ZZZZ</name>
<organism evidence="1">
    <name type="scientific">bioreactor metagenome</name>
    <dbReference type="NCBI Taxonomy" id="1076179"/>
    <lineage>
        <taxon>unclassified sequences</taxon>
        <taxon>metagenomes</taxon>
        <taxon>ecological metagenomes</taxon>
    </lineage>
</organism>
<reference evidence="1" key="1">
    <citation type="submission" date="2019-08" db="EMBL/GenBank/DDBJ databases">
        <authorList>
            <person name="Kucharzyk K."/>
            <person name="Murdoch R.W."/>
            <person name="Higgins S."/>
            <person name="Loffler F."/>
        </authorList>
    </citation>
    <scope>NUCLEOTIDE SEQUENCE</scope>
</reference>
<sequence>MAAYFVESTRLECPETCPISLYFQFRACVKFLSRGECAHGQDFFASVELNAPRHAKATGSSPRAITTILARSYKKRTLPCDHAGQSSIVFNLVDAAGLKPNTWQRFERLRSAWNQAKLGVGDTPLVPSECELGVVRTPRRRARTPLTARELDAIRTARANGESVVSISRRFGIHRMTVWTYTKDLL</sequence>
<proteinExistence type="predicted"/>
<protein>
    <submittedName>
        <fullName evidence="1">Uncharacterized protein</fullName>
    </submittedName>
</protein>